<dbReference type="EMBL" id="BJWL01000192">
    <property type="protein sequence ID" value="GFS33559.1"/>
    <property type="molecule type" value="Genomic_DNA"/>
</dbReference>
<evidence type="ECO:0000256" key="1">
    <source>
        <dbReference type="SAM" id="MobiDB-lite"/>
    </source>
</evidence>
<evidence type="ECO:0000313" key="2">
    <source>
        <dbReference type="EMBL" id="GFS33559.1"/>
    </source>
</evidence>
<protein>
    <submittedName>
        <fullName evidence="2">Uncharacterized protein</fullName>
    </submittedName>
</protein>
<proteinExistence type="predicted"/>
<name>A0A7J0DF29_9ERIC</name>
<reference evidence="3" key="1">
    <citation type="submission" date="2019-07" db="EMBL/GenBank/DDBJ databases">
        <title>De Novo Assembly of kiwifruit Actinidia rufa.</title>
        <authorList>
            <person name="Sugita-Konishi S."/>
            <person name="Sato K."/>
            <person name="Mori E."/>
            <person name="Abe Y."/>
            <person name="Kisaki G."/>
            <person name="Hamano K."/>
            <person name="Suezawa K."/>
            <person name="Otani M."/>
            <person name="Fukuda T."/>
            <person name="Manabe T."/>
            <person name="Gomi K."/>
            <person name="Tabuchi M."/>
            <person name="Akimitsu K."/>
            <person name="Kataoka I."/>
        </authorList>
    </citation>
    <scope>NUCLEOTIDE SEQUENCE [LARGE SCALE GENOMIC DNA]</scope>
    <source>
        <strain evidence="3">cv. Fuchu</strain>
    </source>
</reference>
<feature type="region of interest" description="Disordered" evidence="1">
    <location>
        <begin position="77"/>
        <end position="110"/>
    </location>
</feature>
<sequence>MRTEPLVDALAVKTMAAIRQHLHFLSIFKHAEANTALGFAETRRPDGGLVKHDLEAVNCGCVESGVMSRRRRRVGRVAGRGVAEATDPAGVEEEEEDGEEAGGEEEGVAADLEDAVVVEFGVMPVEALLRVL</sequence>
<feature type="compositionally biased region" description="Acidic residues" evidence="1">
    <location>
        <begin position="90"/>
        <end position="110"/>
    </location>
</feature>
<keyword evidence="3" id="KW-1185">Reference proteome</keyword>
<organism evidence="2 3">
    <name type="scientific">Actinidia rufa</name>
    <dbReference type="NCBI Taxonomy" id="165716"/>
    <lineage>
        <taxon>Eukaryota</taxon>
        <taxon>Viridiplantae</taxon>
        <taxon>Streptophyta</taxon>
        <taxon>Embryophyta</taxon>
        <taxon>Tracheophyta</taxon>
        <taxon>Spermatophyta</taxon>
        <taxon>Magnoliopsida</taxon>
        <taxon>eudicotyledons</taxon>
        <taxon>Gunneridae</taxon>
        <taxon>Pentapetalae</taxon>
        <taxon>asterids</taxon>
        <taxon>Ericales</taxon>
        <taxon>Actinidiaceae</taxon>
        <taxon>Actinidia</taxon>
    </lineage>
</organism>
<accession>A0A7J0DF29</accession>
<evidence type="ECO:0000313" key="3">
    <source>
        <dbReference type="Proteomes" id="UP000585474"/>
    </source>
</evidence>
<dbReference type="AlphaFoldDB" id="A0A7J0DF29"/>
<gene>
    <name evidence="2" type="ORF">Acr_00g0029270</name>
</gene>
<dbReference type="OrthoDB" id="10441371at2759"/>
<comment type="caution">
    <text evidence="2">The sequence shown here is derived from an EMBL/GenBank/DDBJ whole genome shotgun (WGS) entry which is preliminary data.</text>
</comment>
<dbReference type="Proteomes" id="UP000585474">
    <property type="component" value="Unassembled WGS sequence"/>
</dbReference>